<dbReference type="Pfam" id="PF19409">
    <property type="entry name" value="Thiopep_pre"/>
    <property type="match status" value="1"/>
</dbReference>
<proteinExistence type="predicted"/>
<protein>
    <recommendedName>
        <fullName evidence="4">Thiazolylpeptide-type bacteriocin</fullName>
    </recommendedName>
</protein>
<accession>A0A8J3R356</accession>
<dbReference type="AlphaFoldDB" id="A0A8J3R356"/>
<name>A0A8J3R356_9ACTN</name>
<dbReference type="Proteomes" id="UP000642748">
    <property type="component" value="Unassembled WGS sequence"/>
</dbReference>
<feature type="compositionally biased region" description="Low complexity" evidence="1">
    <location>
        <begin position="32"/>
        <end position="49"/>
    </location>
</feature>
<keyword evidence="3" id="KW-1185">Reference proteome</keyword>
<evidence type="ECO:0000313" key="2">
    <source>
        <dbReference type="EMBL" id="GIH21022.1"/>
    </source>
</evidence>
<sequence length="49" mass="5070">MDNNLDLIDLDDLEITEIDVTTLRDAVASPETAASSSGSVTSKGSCTPT</sequence>
<gene>
    <name evidence="2" type="ORF">Raf01_91940</name>
</gene>
<evidence type="ECO:0000313" key="3">
    <source>
        <dbReference type="Proteomes" id="UP000642748"/>
    </source>
</evidence>
<feature type="region of interest" description="Disordered" evidence="1">
    <location>
        <begin position="27"/>
        <end position="49"/>
    </location>
</feature>
<comment type="caution">
    <text evidence="2">The sequence shown here is derived from an EMBL/GenBank/DDBJ whole genome shotgun (WGS) entry which is preliminary data.</text>
</comment>
<dbReference type="EMBL" id="BONZ01000114">
    <property type="protein sequence ID" value="GIH21022.1"/>
    <property type="molecule type" value="Genomic_DNA"/>
</dbReference>
<dbReference type="RefSeq" id="WP_203924431.1">
    <property type="nucleotide sequence ID" value="NZ_BONZ01000114.1"/>
</dbReference>
<dbReference type="NCBIfam" id="NF033400">
    <property type="entry name" value="thiazolyl_B"/>
    <property type="match status" value="1"/>
</dbReference>
<organism evidence="2 3">
    <name type="scientific">Rugosimonospora africana</name>
    <dbReference type="NCBI Taxonomy" id="556532"/>
    <lineage>
        <taxon>Bacteria</taxon>
        <taxon>Bacillati</taxon>
        <taxon>Actinomycetota</taxon>
        <taxon>Actinomycetes</taxon>
        <taxon>Micromonosporales</taxon>
        <taxon>Micromonosporaceae</taxon>
        <taxon>Rugosimonospora</taxon>
    </lineage>
</organism>
<evidence type="ECO:0000256" key="1">
    <source>
        <dbReference type="SAM" id="MobiDB-lite"/>
    </source>
</evidence>
<reference evidence="2" key="1">
    <citation type="submission" date="2021-01" db="EMBL/GenBank/DDBJ databases">
        <title>Whole genome shotgun sequence of Rugosimonospora africana NBRC 104875.</title>
        <authorList>
            <person name="Komaki H."/>
            <person name="Tamura T."/>
        </authorList>
    </citation>
    <scope>NUCLEOTIDE SEQUENCE</scope>
    <source>
        <strain evidence="2">NBRC 104875</strain>
    </source>
</reference>
<evidence type="ECO:0008006" key="4">
    <source>
        <dbReference type="Google" id="ProtNLM"/>
    </source>
</evidence>